<reference evidence="3" key="4">
    <citation type="submission" date="2019-03" db="UniProtKB">
        <authorList>
            <consortium name="EnsemblPlants"/>
        </authorList>
    </citation>
    <scope>IDENTIFICATION</scope>
</reference>
<evidence type="ECO:0000313" key="4">
    <source>
        <dbReference type="Proteomes" id="UP000015105"/>
    </source>
</evidence>
<reference evidence="3" key="3">
    <citation type="journal article" date="2017" name="Nature">
        <title>Genome sequence of the progenitor of the wheat D genome Aegilops tauschii.</title>
        <authorList>
            <person name="Luo M.C."/>
            <person name="Gu Y.Q."/>
            <person name="Puiu D."/>
            <person name="Wang H."/>
            <person name="Twardziok S.O."/>
            <person name="Deal K.R."/>
            <person name="Huo N."/>
            <person name="Zhu T."/>
            <person name="Wang L."/>
            <person name="Wang Y."/>
            <person name="McGuire P.E."/>
            <person name="Liu S."/>
            <person name="Long H."/>
            <person name="Ramasamy R.K."/>
            <person name="Rodriguez J.C."/>
            <person name="Van S.L."/>
            <person name="Yuan L."/>
            <person name="Wang Z."/>
            <person name="Xia Z."/>
            <person name="Xiao L."/>
            <person name="Anderson O.D."/>
            <person name="Ouyang S."/>
            <person name="Liang Y."/>
            <person name="Zimin A.V."/>
            <person name="Pertea G."/>
            <person name="Qi P."/>
            <person name="Bennetzen J.L."/>
            <person name="Dai X."/>
            <person name="Dawson M.W."/>
            <person name="Muller H.G."/>
            <person name="Kugler K."/>
            <person name="Rivarola-Duarte L."/>
            <person name="Spannagl M."/>
            <person name="Mayer K.F.X."/>
            <person name="Lu F.H."/>
            <person name="Bevan M.W."/>
            <person name="Leroy P."/>
            <person name="Li P."/>
            <person name="You F.M."/>
            <person name="Sun Q."/>
            <person name="Liu Z."/>
            <person name="Lyons E."/>
            <person name="Wicker T."/>
            <person name="Salzberg S.L."/>
            <person name="Devos K.M."/>
            <person name="Dvorak J."/>
        </authorList>
    </citation>
    <scope>NUCLEOTIDE SEQUENCE [LARGE SCALE GENOMIC DNA]</scope>
    <source>
        <strain evidence="3">cv. AL8/78</strain>
    </source>
</reference>
<keyword evidence="4" id="KW-1185">Reference proteome</keyword>
<dbReference type="EnsemblPlants" id="AET1Gv20228900.5">
    <property type="protein sequence ID" value="AET1Gv20228900.5"/>
    <property type="gene ID" value="AET1Gv20228900"/>
</dbReference>
<evidence type="ECO:0000256" key="2">
    <source>
        <dbReference type="SAM" id="Phobius"/>
    </source>
</evidence>
<keyword evidence="2" id="KW-1133">Transmembrane helix</keyword>
<feature type="compositionally biased region" description="Basic residues" evidence="1">
    <location>
        <begin position="31"/>
        <end position="56"/>
    </location>
</feature>
<keyword evidence="2" id="KW-0472">Membrane</keyword>
<protein>
    <submittedName>
        <fullName evidence="3">Uncharacterized protein</fullName>
    </submittedName>
</protein>
<feature type="transmembrane region" description="Helical" evidence="2">
    <location>
        <begin position="6"/>
        <end position="29"/>
    </location>
</feature>
<dbReference type="Gramene" id="AET1Gv20228900.5">
    <property type="protein sequence ID" value="AET1Gv20228900.5"/>
    <property type="gene ID" value="AET1Gv20228900"/>
</dbReference>
<feature type="region of interest" description="Disordered" evidence="1">
    <location>
        <begin position="31"/>
        <end position="64"/>
    </location>
</feature>
<organism evidence="3 4">
    <name type="scientific">Aegilops tauschii subsp. strangulata</name>
    <name type="common">Goatgrass</name>
    <dbReference type="NCBI Taxonomy" id="200361"/>
    <lineage>
        <taxon>Eukaryota</taxon>
        <taxon>Viridiplantae</taxon>
        <taxon>Streptophyta</taxon>
        <taxon>Embryophyta</taxon>
        <taxon>Tracheophyta</taxon>
        <taxon>Spermatophyta</taxon>
        <taxon>Magnoliopsida</taxon>
        <taxon>Liliopsida</taxon>
        <taxon>Poales</taxon>
        <taxon>Poaceae</taxon>
        <taxon>BOP clade</taxon>
        <taxon>Pooideae</taxon>
        <taxon>Triticodae</taxon>
        <taxon>Triticeae</taxon>
        <taxon>Triticinae</taxon>
        <taxon>Aegilops</taxon>
    </lineage>
</organism>
<evidence type="ECO:0000313" key="3">
    <source>
        <dbReference type="EnsemblPlants" id="AET1Gv20228900.5"/>
    </source>
</evidence>
<reference evidence="4" key="1">
    <citation type="journal article" date="2014" name="Science">
        <title>Ancient hybridizations among the ancestral genomes of bread wheat.</title>
        <authorList>
            <consortium name="International Wheat Genome Sequencing Consortium,"/>
            <person name="Marcussen T."/>
            <person name="Sandve S.R."/>
            <person name="Heier L."/>
            <person name="Spannagl M."/>
            <person name="Pfeifer M."/>
            <person name="Jakobsen K.S."/>
            <person name="Wulff B.B."/>
            <person name="Steuernagel B."/>
            <person name="Mayer K.F."/>
            <person name="Olsen O.A."/>
        </authorList>
    </citation>
    <scope>NUCLEOTIDE SEQUENCE [LARGE SCALE GENOMIC DNA]</scope>
    <source>
        <strain evidence="4">cv. AL8/78</strain>
    </source>
</reference>
<evidence type="ECO:0000256" key="1">
    <source>
        <dbReference type="SAM" id="MobiDB-lite"/>
    </source>
</evidence>
<reference evidence="3" key="5">
    <citation type="journal article" date="2021" name="G3 (Bethesda)">
        <title>Aegilops tauschii genome assembly Aet v5.0 features greater sequence contiguity and improved annotation.</title>
        <authorList>
            <person name="Wang L."/>
            <person name="Zhu T."/>
            <person name="Rodriguez J.C."/>
            <person name="Deal K.R."/>
            <person name="Dubcovsky J."/>
            <person name="McGuire P.E."/>
            <person name="Lux T."/>
            <person name="Spannagl M."/>
            <person name="Mayer K.F.X."/>
            <person name="Baldrich P."/>
            <person name="Meyers B.C."/>
            <person name="Huo N."/>
            <person name="Gu Y.Q."/>
            <person name="Zhou H."/>
            <person name="Devos K.M."/>
            <person name="Bennetzen J.L."/>
            <person name="Unver T."/>
            <person name="Budak H."/>
            <person name="Gulick P.J."/>
            <person name="Galiba G."/>
            <person name="Kalapos B."/>
            <person name="Nelson D.R."/>
            <person name="Li P."/>
            <person name="You F.M."/>
            <person name="Luo M.C."/>
            <person name="Dvorak J."/>
        </authorList>
    </citation>
    <scope>NUCLEOTIDE SEQUENCE [LARGE SCALE GENOMIC DNA]</scope>
    <source>
        <strain evidence="3">cv. AL8/78</strain>
    </source>
</reference>
<dbReference type="AlphaFoldDB" id="A0A452XZH8"/>
<proteinExistence type="predicted"/>
<name>A0A452XZH8_AEGTS</name>
<accession>A0A452XZH8</accession>
<keyword evidence="2" id="KW-0812">Transmembrane</keyword>
<sequence>MPLVGISYVTMESVLELYILIALESSLLLQKKKKNKRRKEKKKEKEKRKKKKRKRKEKDFKKRE</sequence>
<dbReference type="Proteomes" id="UP000015105">
    <property type="component" value="Chromosome 1D"/>
</dbReference>
<reference evidence="4" key="2">
    <citation type="journal article" date="2017" name="Nat. Plants">
        <title>The Aegilops tauschii genome reveals multiple impacts of transposons.</title>
        <authorList>
            <person name="Zhao G."/>
            <person name="Zou C."/>
            <person name="Li K."/>
            <person name="Wang K."/>
            <person name="Li T."/>
            <person name="Gao L."/>
            <person name="Zhang X."/>
            <person name="Wang H."/>
            <person name="Yang Z."/>
            <person name="Liu X."/>
            <person name="Jiang W."/>
            <person name="Mao L."/>
            <person name="Kong X."/>
            <person name="Jiao Y."/>
            <person name="Jia J."/>
        </authorList>
    </citation>
    <scope>NUCLEOTIDE SEQUENCE [LARGE SCALE GENOMIC DNA]</scope>
    <source>
        <strain evidence="4">cv. AL8/78</strain>
    </source>
</reference>